<evidence type="ECO:0000256" key="7">
    <source>
        <dbReference type="SAM" id="Phobius"/>
    </source>
</evidence>
<dbReference type="SUPFAM" id="SSF55874">
    <property type="entry name" value="ATPase domain of HSP90 chaperone/DNA topoisomerase II/histidine kinase"/>
    <property type="match status" value="1"/>
</dbReference>
<dbReference type="CDD" id="cd06225">
    <property type="entry name" value="HAMP"/>
    <property type="match status" value="1"/>
</dbReference>
<evidence type="ECO:0000256" key="4">
    <source>
        <dbReference type="ARBA" id="ARBA00022679"/>
    </source>
</evidence>
<dbReference type="InterPro" id="IPR050640">
    <property type="entry name" value="Bact_2-comp_sensor_kinase"/>
</dbReference>
<dbReference type="InterPro" id="IPR003594">
    <property type="entry name" value="HATPase_dom"/>
</dbReference>
<protein>
    <submittedName>
        <fullName evidence="9">Two-component system sensor histidine kinase YesM</fullName>
        <ecNumber evidence="9">2.7.13.3</ecNumber>
    </submittedName>
</protein>
<dbReference type="InterPro" id="IPR010559">
    <property type="entry name" value="Sig_transdc_His_kin_internal"/>
</dbReference>
<proteinExistence type="predicted"/>
<keyword evidence="6 7" id="KW-0472">Membrane</keyword>
<keyword evidence="7" id="KW-0812">Transmembrane</keyword>
<keyword evidence="3" id="KW-0597">Phosphoprotein</keyword>
<comment type="caution">
    <text evidence="9">The sequence shown here is derived from an EMBL/GenBank/DDBJ whole genome shotgun (WGS) entry which is preliminary data.</text>
</comment>
<dbReference type="InterPro" id="IPR003660">
    <property type="entry name" value="HAMP_dom"/>
</dbReference>
<evidence type="ECO:0000256" key="5">
    <source>
        <dbReference type="ARBA" id="ARBA00022777"/>
    </source>
</evidence>
<dbReference type="InterPro" id="IPR036890">
    <property type="entry name" value="HATPase_C_sf"/>
</dbReference>
<feature type="transmembrane region" description="Helical" evidence="7">
    <location>
        <begin position="274"/>
        <end position="298"/>
    </location>
</feature>
<dbReference type="EMBL" id="JAUSSU010000001">
    <property type="protein sequence ID" value="MDQ0111185.1"/>
    <property type="molecule type" value="Genomic_DNA"/>
</dbReference>
<keyword evidence="4 9" id="KW-0808">Transferase</keyword>
<evidence type="ECO:0000256" key="1">
    <source>
        <dbReference type="ARBA" id="ARBA00004651"/>
    </source>
</evidence>
<dbReference type="Gene3D" id="3.30.565.10">
    <property type="entry name" value="Histidine kinase-like ATPase, C-terminal domain"/>
    <property type="match status" value="1"/>
</dbReference>
<dbReference type="PROSITE" id="PS50885">
    <property type="entry name" value="HAMP"/>
    <property type="match status" value="1"/>
</dbReference>
<dbReference type="Pfam" id="PF02518">
    <property type="entry name" value="HATPase_c"/>
    <property type="match status" value="1"/>
</dbReference>
<comment type="subcellular location">
    <subcellularLocation>
        <location evidence="1">Cell membrane</location>
        <topology evidence="1">Multi-pass membrane protein</topology>
    </subcellularLocation>
</comment>
<dbReference type="RefSeq" id="WP_307200916.1">
    <property type="nucleotide sequence ID" value="NZ_JAUSSU010000001.1"/>
</dbReference>
<dbReference type="Pfam" id="PF00672">
    <property type="entry name" value="HAMP"/>
    <property type="match status" value="1"/>
</dbReference>
<dbReference type="PANTHER" id="PTHR34220:SF7">
    <property type="entry name" value="SENSOR HISTIDINE KINASE YPDA"/>
    <property type="match status" value="1"/>
</dbReference>
<dbReference type="Gene3D" id="6.10.340.10">
    <property type="match status" value="1"/>
</dbReference>
<dbReference type="SUPFAM" id="SSF158472">
    <property type="entry name" value="HAMP domain-like"/>
    <property type="match status" value="1"/>
</dbReference>
<gene>
    <name evidence="9" type="ORF">J2T15_000601</name>
</gene>
<evidence type="ECO:0000313" key="9">
    <source>
        <dbReference type="EMBL" id="MDQ0111185.1"/>
    </source>
</evidence>
<dbReference type="GO" id="GO:0004673">
    <property type="term" value="F:protein histidine kinase activity"/>
    <property type="evidence" value="ECO:0007669"/>
    <property type="project" value="UniProtKB-EC"/>
</dbReference>
<keyword evidence="5 9" id="KW-0418">Kinase</keyword>
<accession>A0ABT9TUZ4</accession>
<dbReference type="Pfam" id="PF06580">
    <property type="entry name" value="His_kinase"/>
    <property type="match status" value="1"/>
</dbReference>
<dbReference type="PANTHER" id="PTHR34220">
    <property type="entry name" value="SENSOR HISTIDINE KINASE YPDA"/>
    <property type="match status" value="1"/>
</dbReference>
<sequence>MKPKRIQMKIFLAMLLSTALPLSITSGIILFQVSQTIKDDRDFARIRVEEDLKDRIDEYARNLNETAYQIYSNPGLIRSIALNEPFLTDSRTYDTVKDIREFFLTVYNQSRLTDIIGMYILRNDGEELGSFYPMLYPHLEPDYVRSLLQTAEDKRYQPTTVLRYDSIYKEPIIQYLFPVRSLGKPVGLLVIDIKEQNFRSLVERYNGFYKGHIAITDNERFVLYHTLPSLTGKVLDAQSSGSRVVNMSVPLESKNLTLRYAYEIDPKLLLYRTLAFIAVGVSVLLALVISLFLSFDITKPIVNMHRKMTRIQIGDYDARVEVQTQDEIGFLGNQFNRMAETIKQMIDHDLKLRLMNQESQIMALQAQISPHFLFNTLQMMSGIADVNRVPDLKLICQSLSNMYRYNMSLASEWVTVKEETMHVRNYLVIIGKRYTGRIYSRLEIAPEIRDYAIPKLILQPLVENAIEHGIHPSANSRGLIRISGRADKEAGILRLYVADNGNGMTDEKLAAVNELLKSNDSRGSAGKMSIGLHNVNKRIGLICGGTFGVTILSRAAKGTIVICKLPLKEGG</sequence>
<keyword evidence="7" id="KW-1133">Transmembrane helix</keyword>
<dbReference type="EC" id="2.7.13.3" evidence="9"/>
<evidence type="ECO:0000256" key="3">
    <source>
        <dbReference type="ARBA" id="ARBA00022553"/>
    </source>
</evidence>
<reference evidence="9 10" key="1">
    <citation type="submission" date="2023-07" db="EMBL/GenBank/DDBJ databases">
        <title>Sorghum-associated microbial communities from plants grown in Nebraska, USA.</title>
        <authorList>
            <person name="Schachtman D."/>
        </authorList>
    </citation>
    <scope>NUCLEOTIDE SEQUENCE [LARGE SCALE GENOMIC DNA]</scope>
    <source>
        <strain evidence="9 10">CC482</strain>
    </source>
</reference>
<evidence type="ECO:0000256" key="2">
    <source>
        <dbReference type="ARBA" id="ARBA00022475"/>
    </source>
</evidence>
<keyword evidence="2" id="KW-1003">Cell membrane</keyword>
<feature type="domain" description="HAMP" evidence="8">
    <location>
        <begin position="295"/>
        <end position="347"/>
    </location>
</feature>
<evidence type="ECO:0000313" key="10">
    <source>
        <dbReference type="Proteomes" id="UP001229346"/>
    </source>
</evidence>
<evidence type="ECO:0000259" key="8">
    <source>
        <dbReference type="PROSITE" id="PS50885"/>
    </source>
</evidence>
<dbReference type="SMART" id="SM00387">
    <property type="entry name" value="HATPase_c"/>
    <property type="match status" value="1"/>
</dbReference>
<organism evidence="9 10">
    <name type="scientific">Paenibacillus harenae</name>
    <dbReference type="NCBI Taxonomy" id="306543"/>
    <lineage>
        <taxon>Bacteria</taxon>
        <taxon>Bacillati</taxon>
        <taxon>Bacillota</taxon>
        <taxon>Bacilli</taxon>
        <taxon>Bacillales</taxon>
        <taxon>Paenibacillaceae</taxon>
        <taxon>Paenibacillus</taxon>
    </lineage>
</organism>
<dbReference type="Proteomes" id="UP001229346">
    <property type="component" value="Unassembled WGS sequence"/>
</dbReference>
<keyword evidence="10" id="KW-1185">Reference proteome</keyword>
<evidence type="ECO:0000256" key="6">
    <source>
        <dbReference type="ARBA" id="ARBA00023136"/>
    </source>
</evidence>
<dbReference type="SMART" id="SM00304">
    <property type="entry name" value="HAMP"/>
    <property type="match status" value="1"/>
</dbReference>
<name>A0ABT9TUZ4_PAEHA</name>